<evidence type="ECO:0000256" key="2">
    <source>
        <dbReference type="ARBA" id="ARBA00022723"/>
    </source>
</evidence>
<reference evidence="7 8" key="1">
    <citation type="submission" date="2022-10" db="EMBL/GenBank/DDBJ databases">
        <title>Chitinophaga nivalis PC15 sp. nov., isolated from Pyeongchang county, South Korea.</title>
        <authorList>
            <person name="Trinh H.N."/>
        </authorList>
    </citation>
    <scope>NUCLEOTIDE SEQUENCE [LARGE SCALE GENOMIC DNA]</scope>
    <source>
        <strain evidence="7 8">PC14</strain>
    </source>
</reference>
<keyword evidence="8" id="KW-1185">Reference proteome</keyword>
<feature type="signal peptide" evidence="5">
    <location>
        <begin position="1"/>
        <end position="26"/>
    </location>
</feature>
<feature type="domain" description="Metallo-beta-lactamase" evidence="6">
    <location>
        <begin position="87"/>
        <end position="292"/>
    </location>
</feature>
<name>A0ABT3IKC4_9BACT</name>
<evidence type="ECO:0000256" key="4">
    <source>
        <dbReference type="ARBA" id="ARBA00022833"/>
    </source>
</evidence>
<dbReference type="PANTHER" id="PTHR42978:SF6">
    <property type="entry name" value="QUORUM-QUENCHING LACTONASE YTNP-RELATED"/>
    <property type="match status" value="1"/>
</dbReference>
<accession>A0ABT3IKC4</accession>
<proteinExistence type="inferred from homology"/>
<gene>
    <name evidence="7" type="ORF">OL497_10970</name>
</gene>
<keyword evidence="2" id="KW-0479">Metal-binding</keyword>
<dbReference type="PANTHER" id="PTHR42978">
    <property type="entry name" value="QUORUM-QUENCHING LACTONASE YTNP-RELATED-RELATED"/>
    <property type="match status" value="1"/>
</dbReference>
<comment type="similarity">
    <text evidence="1">Belongs to the metallo-beta-lactamase superfamily.</text>
</comment>
<feature type="chain" id="PRO_5045642572" evidence="5">
    <location>
        <begin position="27"/>
        <end position="317"/>
    </location>
</feature>
<evidence type="ECO:0000256" key="1">
    <source>
        <dbReference type="ARBA" id="ARBA00007749"/>
    </source>
</evidence>
<dbReference type="InterPro" id="IPR036866">
    <property type="entry name" value="RibonucZ/Hydroxyglut_hydro"/>
</dbReference>
<keyword evidence="3" id="KW-0378">Hydrolase</keyword>
<keyword evidence="5" id="KW-0732">Signal</keyword>
<dbReference type="SUPFAM" id="SSF56281">
    <property type="entry name" value="Metallo-hydrolase/oxidoreductase"/>
    <property type="match status" value="1"/>
</dbReference>
<dbReference type="CDD" id="cd07720">
    <property type="entry name" value="OPHC2-like_MBL-fold"/>
    <property type="match status" value="1"/>
</dbReference>
<keyword evidence="4" id="KW-0862">Zinc</keyword>
<sequence>MKQVLRRYLYAAAITLLAGTASHTSAQTPVRQHQPGIYRMQVGDIEVIALSDGTVPLAATEALTHIKPGEVQALLKRAYTTSPVEASVNAFLIKTGGKLILIDAGSAELYGPTLGFLPNSIREAGYQPEDIDAVLLTHIHTDHSGGLMMGDKMVFPNALVYASEPEVNYWMNANNAANAPERLKKFFREADAKVGPYLKAGKVRTFTYGKALFPGITPIATPGHTPGHTFYALESKNEKMLFWGDIMHVAEVQFVKPDVTIAFDVDPAAAAQQRKKAYADAARQGYWIAAAHISFPGIGHLRAAGKSYEWVPIIYKY</sequence>
<organism evidence="7 8">
    <name type="scientific">Chitinophaga nivalis</name>
    <dbReference type="NCBI Taxonomy" id="2991709"/>
    <lineage>
        <taxon>Bacteria</taxon>
        <taxon>Pseudomonadati</taxon>
        <taxon>Bacteroidota</taxon>
        <taxon>Chitinophagia</taxon>
        <taxon>Chitinophagales</taxon>
        <taxon>Chitinophagaceae</taxon>
        <taxon>Chitinophaga</taxon>
    </lineage>
</organism>
<dbReference type="InterPro" id="IPR051013">
    <property type="entry name" value="MBL_superfamily_lactonases"/>
</dbReference>
<dbReference type="Proteomes" id="UP001207742">
    <property type="component" value="Unassembled WGS sequence"/>
</dbReference>
<dbReference type="EMBL" id="JAPDNS010000001">
    <property type="protein sequence ID" value="MCW3484417.1"/>
    <property type="molecule type" value="Genomic_DNA"/>
</dbReference>
<evidence type="ECO:0000256" key="3">
    <source>
        <dbReference type="ARBA" id="ARBA00022801"/>
    </source>
</evidence>
<dbReference type="Gene3D" id="3.60.15.10">
    <property type="entry name" value="Ribonuclease Z/Hydroxyacylglutathione hydrolase-like"/>
    <property type="match status" value="1"/>
</dbReference>
<evidence type="ECO:0000313" key="7">
    <source>
        <dbReference type="EMBL" id="MCW3484417.1"/>
    </source>
</evidence>
<comment type="caution">
    <text evidence="7">The sequence shown here is derived from an EMBL/GenBank/DDBJ whole genome shotgun (WGS) entry which is preliminary data.</text>
</comment>
<evidence type="ECO:0000313" key="8">
    <source>
        <dbReference type="Proteomes" id="UP001207742"/>
    </source>
</evidence>
<dbReference type="InterPro" id="IPR001279">
    <property type="entry name" value="Metallo-B-lactamas"/>
</dbReference>
<evidence type="ECO:0000256" key="5">
    <source>
        <dbReference type="SAM" id="SignalP"/>
    </source>
</evidence>
<evidence type="ECO:0000259" key="6">
    <source>
        <dbReference type="SMART" id="SM00849"/>
    </source>
</evidence>
<dbReference type="Pfam" id="PF00753">
    <property type="entry name" value="Lactamase_B"/>
    <property type="match status" value="1"/>
</dbReference>
<protein>
    <submittedName>
        <fullName evidence="7">MBL fold metallo-hydrolase</fullName>
    </submittedName>
</protein>
<dbReference type="RefSeq" id="WP_264730018.1">
    <property type="nucleotide sequence ID" value="NZ_JAPDNR010000001.1"/>
</dbReference>
<dbReference type="SMART" id="SM00849">
    <property type="entry name" value="Lactamase_B"/>
    <property type="match status" value="1"/>
</dbReference>